<dbReference type="PROSITE" id="PS50086">
    <property type="entry name" value="TBC_RABGAP"/>
    <property type="match status" value="1"/>
</dbReference>
<feature type="domain" description="EF-hand" evidence="7">
    <location>
        <begin position="770"/>
        <end position="805"/>
    </location>
</feature>
<evidence type="ECO:0000256" key="2">
    <source>
        <dbReference type="ARBA" id="ARBA00022723"/>
    </source>
</evidence>
<dbReference type="Pfam" id="PF00566">
    <property type="entry name" value="RabGAP-TBC"/>
    <property type="match status" value="1"/>
</dbReference>
<keyword evidence="9" id="KW-1185">Reference proteome</keyword>
<dbReference type="PROSITE" id="PS00018">
    <property type="entry name" value="EF_HAND_1"/>
    <property type="match status" value="1"/>
</dbReference>
<dbReference type="InterPro" id="IPR011992">
    <property type="entry name" value="EF-hand-dom_pair"/>
</dbReference>
<dbReference type="Proteomes" id="UP000265100">
    <property type="component" value="Chromosome 16"/>
</dbReference>
<evidence type="ECO:0000256" key="1">
    <source>
        <dbReference type="ARBA" id="ARBA00022468"/>
    </source>
</evidence>
<evidence type="ECO:0000256" key="3">
    <source>
        <dbReference type="ARBA" id="ARBA00022737"/>
    </source>
</evidence>
<sequence>MWLNPDEVLLKNVLKLWVTERSNDFFLLQRRRGHGESNSRITGLLVGALDNVLDSTARVTPFRILLQVPGSQVSWIIASGAAIEEVNKHWDWLLHNLLHSLSVFENKEDVASFVKGKVKGLIAEEVQGRQAAQEDDPGKFREALRKFEVHFGLPSSEKLVTYYSCCCWKGRVPRQGFLYLSINHMAFYSFLLGKEVKFVIPWAEVTRLERVSTALMPEAIRVTTRQRQREFSMFLNLDEAFGVIGQLADIALRRLLDSKGLELDRVLQQPARITKRSVPVQVCANNTNRQILEEQAIREYVLALFRLPRSENLYEVASCSVWTPHARCHTAGTLYTTDSYLCFSSREEGNLILLIPLSEVLSIEKADSTSALPNPVIVSIRTKKAFQLIELNDRDELVENMNSRLRALQWKRSMFLRIRKCVYLCQSTNQVKERLWEDHFSEFGRGVHMFRTEKIQKLVAMGIPESLRGELWMIFSDASSDLGSHEGYYASLVQKSMGHNNLATEEIERDLHRSLPDHPAFQNPTGIAALRRVLTAYAHRNPKIGYCQSMNILASVLLLYAKEEDAFWLLVAVCERMLPDYFNRRVIGAQVDQSVFEELIRERLPELAEQIPDLSTLSSVSLSWFLTLFLSVLPFHSAVCVVDCFFFHGIKAIFQLGLAVLEANAAELSSSTDDGQKFGDLTVRQIEQLRCRHRIQVLQAHEDTTKENATEHFITLYWGDSSAAAAAEAAAWHYCDSNRSFIERQYRLDRPQFKSLYGLLVPWPDVSNQHTDTLANRTFTLLDQDCDNLVTFRDFASWLDTLYFGELNEKIRLLYCLHIPPGYSLCEYDDELLSSTLITLSLVVLGDDSEVTDYQDQLKQMLQDLATEKEKDVEKPLPLMNQSEFIQFCKTLYSMFHPEENELFQAIATVTSLVLQIGEVGHRGKIAGSEANSQEGSTAAGGVDARRGSRSSATADNEWTVSYAQILASLLTEQALVNFFEKPLDLSAKITQAKENWQQQDSHHCSASDFYLFF</sequence>
<dbReference type="GO" id="GO:0005096">
    <property type="term" value="F:GTPase activator activity"/>
    <property type="evidence" value="ECO:0007669"/>
    <property type="project" value="UniProtKB-KW"/>
</dbReference>
<dbReference type="InterPro" id="IPR035969">
    <property type="entry name" value="Rab-GAP_TBC_sf"/>
</dbReference>
<keyword evidence="1" id="KW-0343">GTPase activation</keyword>
<dbReference type="PROSITE" id="PS50222">
    <property type="entry name" value="EF_HAND_2"/>
    <property type="match status" value="1"/>
</dbReference>
<evidence type="ECO:0000259" key="6">
    <source>
        <dbReference type="PROSITE" id="PS50086"/>
    </source>
</evidence>
<dbReference type="GO" id="GO:0003008">
    <property type="term" value="P:system process"/>
    <property type="evidence" value="ECO:0007669"/>
    <property type="project" value="UniProtKB-ARBA"/>
</dbReference>
<keyword evidence="3" id="KW-0677">Repeat</keyword>
<organism evidence="8 9">
    <name type="scientific">Astatotilapia calliptera</name>
    <name type="common">Eastern happy</name>
    <name type="synonym">Chromis callipterus</name>
    <dbReference type="NCBI Taxonomy" id="8154"/>
    <lineage>
        <taxon>Eukaryota</taxon>
        <taxon>Metazoa</taxon>
        <taxon>Chordata</taxon>
        <taxon>Craniata</taxon>
        <taxon>Vertebrata</taxon>
        <taxon>Euteleostomi</taxon>
        <taxon>Actinopterygii</taxon>
        <taxon>Neopterygii</taxon>
        <taxon>Teleostei</taxon>
        <taxon>Neoteleostei</taxon>
        <taxon>Acanthomorphata</taxon>
        <taxon>Ovalentaria</taxon>
        <taxon>Cichlomorphae</taxon>
        <taxon>Cichliformes</taxon>
        <taxon>Cichlidae</taxon>
        <taxon>African cichlids</taxon>
        <taxon>Pseudocrenilabrinae</taxon>
        <taxon>Haplochromini</taxon>
        <taxon>Astatotilapia</taxon>
    </lineage>
</organism>
<proteinExistence type="predicted"/>
<dbReference type="Gene3D" id="1.10.238.10">
    <property type="entry name" value="EF-hand"/>
    <property type="match status" value="1"/>
</dbReference>
<evidence type="ECO:0000256" key="5">
    <source>
        <dbReference type="SAM" id="MobiDB-lite"/>
    </source>
</evidence>
<evidence type="ECO:0000313" key="8">
    <source>
        <dbReference type="Ensembl" id="ENSACLP00000050502.1"/>
    </source>
</evidence>
<evidence type="ECO:0000313" key="9">
    <source>
        <dbReference type="Proteomes" id="UP000265100"/>
    </source>
</evidence>
<accession>A0AAX7T1G5</accession>
<reference evidence="9" key="2">
    <citation type="submission" date="2023-03" db="EMBL/GenBank/DDBJ databases">
        <authorList>
            <consortium name="Wellcome Sanger Institute Data Sharing"/>
        </authorList>
    </citation>
    <scope>NUCLEOTIDE SEQUENCE [LARGE SCALE GENOMIC DNA]</scope>
</reference>
<dbReference type="PANTHER" id="PTHR47666">
    <property type="entry name" value="PROTEIN VASCULAR ASSOCIATED DEATH 1, CHLOROPLASTIC"/>
    <property type="match status" value="1"/>
</dbReference>
<dbReference type="InterPro" id="IPR004182">
    <property type="entry name" value="GRAM"/>
</dbReference>
<dbReference type="AlphaFoldDB" id="A0AAX7T1G5"/>
<dbReference type="Ensembl" id="ENSACLT00000051309.1">
    <property type="protein sequence ID" value="ENSACLP00000050502.1"/>
    <property type="gene ID" value="ENSACLG00000019431.2"/>
</dbReference>
<protein>
    <recommendedName>
        <fullName evidence="10">TBC1 domain family member 8</fullName>
    </recommendedName>
</protein>
<dbReference type="InterPro" id="IPR018247">
    <property type="entry name" value="EF_Hand_1_Ca_BS"/>
</dbReference>
<dbReference type="SMART" id="SM00164">
    <property type="entry name" value="TBC"/>
    <property type="match status" value="1"/>
</dbReference>
<dbReference type="InterPro" id="IPR002048">
    <property type="entry name" value="EF_hand_dom"/>
</dbReference>
<dbReference type="FunFam" id="2.30.29.30:FF:000013">
    <property type="entry name" value="Putative TBC1 domain family member 8B"/>
    <property type="match status" value="1"/>
</dbReference>
<dbReference type="Gene3D" id="1.10.8.270">
    <property type="entry name" value="putative rabgap domain of human tbc1 domain family member 14 like domains"/>
    <property type="match status" value="1"/>
</dbReference>
<dbReference type="SMART" id="SM00568">
    <property type="entry name" value="GRAM"/>
    <property type="match status" value="2"/>
</dbReference>
<dbReference type="FunFam" id="1.10.8.270:FF:000002">
    <property type="entry name" value="TBC1 domain family member 9B"/>
    <property type="match status" value="1"/>
</dbReference>
<dbReference type="PANTHER" id="PTHR47666:SF2">
    <property type="entry name" value="TBC1 DOMAIN FAMILY MEMBER 8 ISOFORM X1"/>
    <property type="match status" value="1"/>
</dbReference>
<dbReference type="InterPro" id="IPR000195">
    <property type="entry name" value="Rab-GAP-TBC_dom"/>
</dbReference>
<feature type="domain" description="Rab-GAP TBC" evidence="6">
    <location>
        <begin position="462"/>
        <end position="649"/>
    </location>
</feature>
<reference evidence="8" key="4">
    <citation type="submission" date="2025-09" db="UniProtKB">
        <authorList>
            <consortium name="Ensembl"/>
        </authorList>
    </citation>
    <scope>IDENTIFICATION</scope>
</reference>
<dbReference type="Gene3D" id="2.30.29.30">
    <property type="entry name" value="Pleckstrin-homology domain (PH domain)/Phosphotyrosine-binding domain (PTB)"/>
    <property type="match status" value="2"/>
</dbReference>
<dbReference type="GO" id="GO:0005509">
    <property type="term" value="F:calcium ion binding"/>
    <property type="evidence" value="ECO:0007669"/>
    <property type="project" value="InterPro"/>
</dbReference>
<evidence type="ECO:0000259" key="7">
    <source>
        <dbReference type="PROSITE" id="PS50222"/>
    </source>
</evidence>
<dbReference type="GeneTree" id="ENSGT00940000158977"/>
<name>A0AAX7T1G5_ASTCA</name>
<evidence type="ECO:0008006" key="10">
    <source>
        <dbReference type="Google" id="ProtNLM"/>
    </source>
</evidence>
<reference evidence="8 9" key="1">
    <citation type="submission" date="2018-05" db="EMBL/GenBank/DDBJ databases">
        <authorList>
            <person name="Datahose"/>
        </authorList>
    </citation>
    <scope>NUCLEOTIDE SEQUENCE</scope>
</reference>
<evidence type="ECO:0000256" key="4">
    <source>
        <dbReference type="ARBA" id="ARBA00022837"/>
    </source>
</evidence>
<dbReference type="Pfam" id="PF02893">
    <property type="entry name" value="GRAM"/>
    <property type="match status" value="2"/>
</dbReference>
<reference evidence="8" key="3">
    <citation type="submission" date="2025-08" db="UniProtKB">
        <authorList>
            <consortium name="Ensembl"/>
        </authorList>
    </citation>
    <scope>IDENTIFICATION</scope>
</reference>
<dbReference type="FunFam" id="1.10.10.750:FF:000008">
    <property type="entry name" value="TBC1 domain family member 9"/>
    <property type="match status" value="1"/>
</dbReference>
<keyword evidence="2" id="KW-0479">Metal-binding</keyword>
<dbReference type="Gene3D" id="1.10.10.750">
    <property type="entry name" value="Ypt/Rab-GAP domain of gyp1p, domain 1"/>
    <property type="match status" value="1"/>
</dbReference>
<dbReference type="InterPro" id="IPR011993">
    <property type="entry name" value="PH-like_dom_sf"/>
</dbReference>
<dbReference type="Gene3D" id="1.10.472.80">
    <property type="entry name" value="Ypt/Rab-GAP domain of gyp1p, domain 3"/>
    <property type="match status" value="1"/>
</dbReference>
<gene>
    <name evidence="8" type="primary">TBC1D8</name>
</gene>
<keyword evidence="4" id="KW-0106">Calcium</keyword>
<dbReference type="SUPFAM" id="SSF47923">
    <property type="entry name" value="Ypt/Rab-GAP domain of gyp1p"/>
    <property type="match status" value="2"/>
</dbReference>
<dbReference type="SUPFAM" id="SSF47473">
    <property type="entry name" value="EF-hand"/>
    <property type="match status" value="1"/>
</dbReference>
<feature type="region of interest" description="Disordered" evidence="5">
    <location>
        <begin position="927"/>
        <end position="951"/>
    </location>
</feature>